<dbReference type="STRING" id="1484.SA87_03210"/>
<name>A0A132MH43_HYDSH</name>
<evidence type="ECO:0008006" key="3">
    <source>
        <dbReference type="Google" id="ProtNLM"/>
    </source>
</evidence>
<comment type="caution">
    <text evidence="1">The sequence shown here is derived from an EMBL/GenBank/DDBJ whole genome shotgun (WGS) entry which is preliminary data.</text>
</comment>
<dbReference type="Gene3D" id="2.60.40.790">
    <property type="match status" value="1"/>
</dbReference>
<dbReference type="AlphaFoldDB" id="A0A132MH43"/>
<sequence>MLREERKIPAPPFRRIGATMAPDRRVGAGIPAEAAGKEGPCMWDLIPWSSWWQALDRAFARAMPAVGTEEDGERFIIRVALPPGVPPEALTARVAGHAVTLQMQNTEIVERNDPVAPFQARRTRALAVSVPLPAAVDAASMDRTVDGRTVVLTFRKKAPHATL</sequence>
<evidence type="ECO:0000313" key="1">
    <source>
        <dbReference type="EMBL" id="OAR03860.1"/>
    </source>
</evidence>
<organism evidence="1 2">
    <name type="scientific">Hydrogenibacillus schlegelii</name>
    <name type="common">Bacillus schlegelii</name>
    <dbReference type="NCBI Taxonomy" id="1484"/>
    <lineage>
        <taxon>Bacteria</taxon>
        <taxon>Bacillati</taxon>
        <taxon>Bacillota</taxon>
        <taxon>Bacilli</taxon>
        <taxon>Bacillales</taxon>
        <taxon>Bacillales Family X. Incertae Sedis</taxon>
        <taxon>Hydrogenibacillus</taxon>
    </lineage>
</organism>
<dbReference type="CDD" id="cd00298">
    <property type="entry name" value="ACD_sHsps_p23-like"/>
    <property type="match status" value="1"/>
</dbReference>
<keyword evidence="2" id="KW-1185">Reference proteome</keyword>
<proteinExistence type="predicted"/>
<protein>
    <recommendedName>
        <fullName evidence="3">SHSP domain-containing protein</fullName>
    </recommendedName>
</protein>
<dbReference type="SUPFAM" id="SSF49764">
    <property type="entry name" value="HSP20-like chaperones"/>
    <property type="match status" value="1"/>
</dbReference>
<evidence type="ECO:0000313" key="2">
    <source>
        <dbReference type="Proteomes" id="UP000243024"/>
    </source>
</evidence>
<reference evidence="1 2" key="1">
    <citation type="submission" date="2015-09" db="EMBL/GenBank/DDBJ databases">
        <title>Draft genome sequence of Hydrogenibacillus schlegelii DSM 2000.</title>
        <authorList>
            <person name="Hemp J."/>
        </authorList>
    </citation>
    <scope>NUCLEOTIDE SEQUENCE [LARGE SCALE GENOMIC DNA]</scope>
    <source>
        <strain evidence="1 2">MA 48</strain>
    </source>
</reference>
<dbReference type="InterPro" id="IPR008978">
    <property type="entry name" value="HSP20-like_chaperone"/>
</dbReference>
<dbReference type="EMBL" id="JXBB01000034">
    <property type="protein sequence ID" value="OAR03860.1"/>
    <property type="molecule type" value="Genomic_DNA"/>
</dbReference>
<gene>
    <name evidence="1" type="ORF">SA87_03210</name>
</gene>
<dbReference type="Proteomes" id="UP000243024">
    <property type="component" value="Unassembled WGS sequence"/>
</dbReference>
<accession>A0A132MH43</accession>